<evidence type="ECO:0000256" key="4">
    <source>
        <dbReference type="ARBA" id="ARBA00023128"/>
    </source>
</evidence>
<comment type="subcellular location">
    <subcellularLocation>
        <location evidence="1">Mitochondrion</location>
    </subcellularLocation>
</comment>
<dbReference type="GO" id="GO:0005762">
    <property type="term" value="C:mitochondrial large ribosomal subunit"/>
    <property type="evidence" value="ECO:0007669"/>
    <property type="project" value="TreeGrafter"/>
</dbReference>
<protein>
    <recommendedName>
        <fullName evidence="6">Large ribosomal subunit protein bL27m</fullName>
    </recommendedName>
</protein>
<feature type="compositionally biased region" description="Basic residues" evidence="7">
    <location>
        <begin position="292"/>
        <end position="302"/>
    </location>
</feature>
<comment type="similarity">
    <text evidence="2">Belongs to the bacterial ribosomal protein bL27 family.</text>
</comment>
<evidence type="ECO:0000256" key="6">
    <source>
        <dbReference type="ARBA" id="ARBA00035267"/>
    </source>
</evidence>
<comment type="caution">
    <text evidence="8">The sequence shown here is derived from an EMBL/GenBank/DDBJ whole genome shotgun (WGS) entry which is preliminary data.</text>
</comment>
<dbReference type="GO" id="GO:0003735">
    <property type="term" value="F:structural constituent of ribosome"/>
    <property type="evidence" value="ECO:0007669"/>
    <property type="project" value="InterPro"/>
</dbReference>
<dbReference type="EMBL" id="SNSC02000007">
    <property type="protein sequence ID" value="TID22783.1"/>
    <property type="molecule type" value="Genomic_DNA"/>
</dbReference>
<dbReference type="GO" id="GO:0006412">
    <property type="term" value="P:translation"/>
    <property type="evidence" value="ECO:0007669"/>
    <property type="project" value="InterPro"/>
</dbReference>
<organism evidence="8 9">
    <name type="scientific">Venturia nashicola</name>
    <dbReference type="NCBI Taxonomy" id="86259"/>
    <lineage>
        <taxon>Eukaryota</taxon>
        <taxon>Fungi</taxon>
        <taxon>Dikarya</taxon>
        <taxon>Ascomycota</taxon>
        <taxon>Pezizomycotina</taxon>
        <taxon>Dothideomycetes</taxon>
        <taxon>Pleosporomycetidae</taxon>
        <taxon>Venturiales</taxon>
        <taxon>Venturiaceae</taxon>
        <taxon>Venturia</taxon>
    </lineage>
</organism>
<keyword evidence="5" id="KW-0687">Ribonucleoprotein</keyword>
<evidence type="ECO:0000256" key="7">
    <source>
        <dbReference type="SAM" id="MobiDB-lite"/>
    </source>
</evidence>
<dbReference type="FunFam" id="2.40.50.100:FF:000042">
    <property type="entry name" value="50S ribosomal protein L27"/>
    <property type="match status" value="1"/>
</dbReference>
<keyword evidence="9" id="KW-1185">Reference proteome</keyword>
<keyword evidence="3 8" id="KW-0689">Ribosomal protein</keyword>
<proteinExistence type="inferred from homology"/>
<dbReference type="OrthoDB" id="1867012at2759"/>
<dbReference type="PROSITE" id="PS00831">
    <property type="entry name" value="RIBOSOMAL_L27"/>
    <property type="match status" value="1"/>
</dbReference>
<evidence type="ECO:0000256" key="1">
    <source>
        <dbReference type="ARBA" id="ARBA00004173"/>
    </source>
</evidence>
<dbReference type="Proteomes" id="UP000298493">
    <property type="component" value="Unassembled WGS sequence"/>
</dbReference>
<feature type="region of interest" description="Disordered" evidence="7">
    <location>
        <begin position="51"/>
        <end position="74"/>
    </location>
</feature>
<name>A0A4Z1P240_9PEZI</name>
<dbReference type="InterPro" id="IPR018261">
    <property type="entry name" value="Ribosomal_bL27_CS"/>
</dbReference>
<dbReference type="STRING" id="86259.A0A4Z1P240"/>
<gene>
    <name evidence="8" type="ORF">E6O75_ATG01957</name>
</gene>
<evidence type="ECO:0000256" key="3">
    <source>
        <dbReference type="ARBA" id="ARBA00022980"/>
    </source>
</evidence>
<dbReference type="InterPro" id="IPR001684">
    <property type="entry name" value="Ribosomal_bL27"/>
</dbReference>
<dbReference type="PANTHER" id="PTHR15893:SF0">
    <property type="entry name" value="LARGE RIBOSOMAL SUBUNIT PROTEIN BL27M"/>
    <property type="match status" value="1"/>
</dbReference>
<dbReference type="NCBIfam" id="TIGR00062">
    <property type="entry name" value="L27"/>
    <property type="match status" value="1"/>
</dbReference>
<reference evidence="8 9" key="1">
    <citation type="submission" date="2019-04" db="EMBL/GenBank/DDBJ databases">
        <title>High contiguity whole genome sequence and gene annotation resource for two Venturia nashicola isolates.</title>
        <authorList>
            <person name="Prokchorchik M."/>
            <person name="Won K."/>
            <person name="Lee Y."/>
            <person name="Choi E.D."/>
            <person name="Segonzac C."/>
            <person name="Sohn K.H."/>
        </authorList>
    </citation>
    <scope>NUCLEOTIDE SEQUENCE [LARGE SCALE GENOMIC DNA]</scope>
    <source>
        <strain evidence="8 9">PRI2</strain>
    </source>
</reference>
<feature type="region of interest" description="Disordered" evidence="7">
    <location>
        <begin position="280"/>
        <end position="302"/>
    </location>
</feature>
<accession>A0A4Z1P240</accession>
<dbReference type="SUPFAM" id="SSF110324">
    <property type="entry name" value="Ribosomal L27 protein-like"/>
    <property type="match status" value="1"/>
</dbReference>
<dbReference type="Gene3D" id="2.40.50.100">
    <property type="match status" value="1"/>
</dbReference>
<dbReference type="PRINTS" id="PR00063">
    <property type="entry name" value="RIBOSOMALL27"/>
</dbReference>
<keyword evidence="4" id="KW-0496">Mitochondrion</keyword>
<dbReference type="PANTHER" id="PTHR15893">
    <property type="entry name" value="RIBOSOMAL PROTEIN L27"/>
    <property type="match status" value="1"/>
</dbReference>
<evidence type="ECO:0000313" key="9">
    <source>
        <dbReference type="Proteomes" id="UP000298493"/>
    </source>
</evidence>
<evidence type="ECO:0000256" key="5">
    <source>
        <dbReference type="ARBA" id="ARBA00023274"/>
    </source>
</evidence>
<dbReference type="AlphaFoldDB" id="A0A4Z1P240"/>
<dbReference type="Pfam" id="PF01016">
    <property type="entry name" value="Ribosomal_L27"/>
    <property type="match status" value="1"/>
</dbReference>
<evidence type="ECO:0000313" key="8">
    <source>
        <dbReference type="EMBL" id="TID22783.1"/>
    </source>
</evidence>
<evidence type="ECO:0000256" key="2">
    <source>
        <dbReference type="ARBA" id="ARBA00010797"/>
    </source>
</evidence>
<sequence length="302" mass="33683">MPPARLIGSLRTTILPSICCSSTIRPSSQALQYLRAVTSPAKPSVLFARHASHQAQGRANGPKNSPGRRLGAKKSGEQFVVPGNIIFRQRGTKWFPGENCDMGRDHTIFATQTGFVKYYRDPAKHPKRKYIGVAFERTQILPTPPNAARRRRLGMLAVPRKEPEAITAAPVQMQGSVPRPTPVVLHHRLPSLVKMSLAERQKEAEDALSALEDKAKPMRSRRGNIIVPKPVQTREGHGLTMTSNYMFRMTNAEIGRVAEKAGVTVRPFVRGDRFLAWRKTNARRARTAEKRKMGKKGGKKKK</sequence>